<keyword evidence="1" id="KW-1133">Transmembrane helix</keyword>
<accession>A0A0F9TZW6</accession>
<dbReference type="EMBL" id="LAZR01000166">
    <property type="protein sequence ID" value="KKN84824.1"/>
    <property type="molecule type" value="Genomic_DNA"/>
</dbReference>
<evidence type="ECO:0008006" key="3">
    <source>
        <dbReference type="Google" id="ProtNLM"/>
    </source>
</evidence>
<feature type="transmembrane region" description="Helical" evidence="1">
    <location>
        <begin position="39"/>
        <end position="69"/>
    </location>
</feature>
<name>A0A0F9TZW6_9ZZZZ</name>
<feature type="transmembrane region" description="Helical" evidence="1">
    <location>
        <begin position="111"/>
        <end position="136"/>
    </location>
</feature>
<keyword evidence="1" id="KW-0812">Transmembrane</keyword>
<protein>
    <recommendedName>
        <fullName evidence="3">Rod shape-determining protein MreD</fullName>
    </recommendedName>
</protein>
<evidence type="ECO:0000256" key="1">
    <source>
        <dbReference type="SAM" id="Phobius"/>
    </source>
</evidence>
<sequence>MRWIPFVILVYVLIVLQTTMGSALTFVWQGVGRIGPDLLAIMAVFVALRASTLLDTMIAGWILGLALGLTAVGGPGTATSLGPMSLTYAMAAGLIFKLREVVFSDRFLTQAALAFVFCLFAHMSWLLIQATLAWAWDGVGRMLIQALGLAVYTGLLMMVGFRLLRRIERWFIGAPMRRGRGARGALRMM</sequence>
<proteinExistence type="predicted"/>
<feature type="transmembrane region" description="Helical" evidence="1">
    <location>
        <begin position="142"/>
        <end position="164"/>
    </location>
</feature>
<feature type="transmembrane region" description="Helical" evidence="1">
    <location>
        <begin position="6"/>
        <end position="27"/>
    </location>
</feature>
<reference evidence="2" key="1">
    <citation type="journal article" date="2015" name="Nature">
        <title>Complex archaea that bridge the gap between prokaryotes and eukaryotes.</title>
        <authorList>
            <person name="Spang A."/>
            <person name="Saw J.H."/>
            <person name="Jorgensen S.L."/>
            <person name="Zaremba-Niedzwiedzka K."/>
            <person name="Martijn J."/>
            <person name="Lind A.E."/>
            <person name="van Eijk R."/>
            <person name="Schleper C."/>
            <person name="Guy L."/>
            <person name="Ettema T.J."/>
        </authorList>
    </citation>
    <scope>NUCLEOTIDE SEQUENCE</scope>
</reference>
<comment type="caution">
    <text evidence="2">The sequence shown here is derived from an EMBL/GenBank/DDBJ whole genome shotgun (WGS) entry which is preliminary data.</text>
</comment>
<dbReference type="AlphaFoldDB" id="A0A0F9TZW6"/>
<gene>
    <name evidence="2" type="ORF">LCGC14_0284880</name>
</gene>
<feature type="transmembrane region" description="Helical" evidence="1">
    <location>
        <begin position="81"/>
        <end position="99"/>
    </location>
</feature>
<evidence type="ECO:0000313" key="2">
    <source>
        <dbReference type="EMBL" id="KKN84824.1"/>
    </source>
</evidence>
<keyword evidence="1" id="KW-0472">Membrane</keyword>
<organism evidence="2">
    <name type="scientific">marine sediment metagenome</name>
    <dbReference type="NCBI Taxonomy" id="412755"/>
    <lineage>
        <taxon>unclassified sequences</taxon>
        <taxon>metagenomes</taxon>
        <taxon>ecological metagenomes</taxon>
    </lineage>
</organism>